<evidence type="ECO:0000256" key="6">
    <source>
        <dbReference type="SAM" id="Phobius"/>
    </source>
</evidence>
<keyword evidence="4 6" id="KW-0472">Membrane</keyword>
<dbReference type="InterPro" id="IPR020846">
    <property type="entry name" value="MFS_dom"/>
</dbReference>
<feature type="region of interest" description="Disordered" evidence="5">
    <location>
        <begin position="255"/>
        <end position="278"/>
    </location>
</feature>
<dbReference type="EMBL" id="JBBPEH010000008">
    <property type="protein sequence ID" value="KAK7535379.1"/>
    <property type="molecule type" value="Genomic_DNA"/>
</dbReference>
<dbReference type="Proteomes" id="UP001360953">
    <property type="component" value="Unassembled WGS sequence"/>
</dbReference>
<dbReference type="InterPro" id="IPR036259">
    <property type="entry name" value="MFS_trans_sf"/>
</dbReference>
<dbReference type="PANTHER" id="PTHR23502:SF52">
    <property type="entry name" value="MULTIDRUG TRANSPORTER, PUTATIVE (AFU_ORTHOLOGUE AFUA_2G17730)-RELATED"/>
    <property type="match status" value="1"/>
</dbReference>
<sequence length="527" mass="57150">MILEPLRNPLPDTASERHHAKDAMPREGEAEKYDSDASDFEKQAPLTWDDDPRNPYNWPHSKKWRVTVLSCFITFIVGINGTAMTAAADDINSQFGLSDEHFPNSFWPVFSWTLAAGIVPLAVLPLMETFGVRKAYLLVYLLFVVFIVPQARAQNFATLIVTRVITGGCAGILENVTSGICGDLWSDAIERSLPINLYIFSLLAGTTIGPVIGGAIMTTLDWRWVFYVQIILYVSIFPFVFFLLPETRREILEHSQDYQHSRDEERSQDEQKAFSNRTAGHVSPTELFKTAIARPLRMLTTEPLVLCATLWSSFCFGNALIFTQSIPLVYRSLYDFSASGTGLVQAALVIGIAIGLLISPLQDRLYASSGDKTRPDAQQPEARLYLAIPASFLGLAGGLFLYAFTTSESHPQPWIAPTIGIALVGVGIQTVMTAASHYVEDAYPTYAASAIAGVAAGENIVGACLPLASTALYTQSGLGFVGGSAVLAGIGCGVSFVPVAFVVFGPWIRSKSRLAATSGRQPGVGMA</sequence>
<dbReference type="InterPro" id="IPR011701">
    <property type="entry name" value="MFS"/>
</dbReference>
<keyword evidence="9" id="KW-1185">Reference proteome</keyword>
<evidence type="ECO:0000259" key="7">
    <source>
        <dbReference type="PROSITE" id="PS50850"/>
    </source>
</evidence>
<feature type="transmembrane region" description="Helical" evidence="6">
    <location>
        <begin position="446"/>
        <end position="468"/>
    </location>
</feature>
<feature type="transmembrane region" description="Helical" evidence="6">
    <location>
        <begin position="106"/>
        <end position="123"/>
    </location>
</feature>
<evidence type="ECO:0000256" key="4">
    <source>
        <dbReference type="ARBA" id="ARBA00023136"/>
    </source>
</evidence>
<feature type="transmembrane region" description="Helical" evidence="6">
    <location>
        <begin position="164"/>
        <end position="185"/>
    </location>
</feature>
<comment type="subcellular location">
    <subcellularLocation>
        <location evidence="1">Membrane</location>
        <topology evidence="1">Multi-pass membrane protein</topology>
    </subcellularLocation>
</comment>
<evidence type="ECO:0000256" key="5">
    <source>
        <dbReference type="SAM" id="MobiDB-lite"/>
    </source>
</evidence>
<feature type="transmembrane region" description="Helical" evidence="6">
    <location>
        <begin position="197"/>
        <end position="218"/>
    </location>
</feature>
<name>A0ABR1LJM1_9PEZI</name>
<evidence type="ECO:0000256" key="3">
    <source>
        <dbReference type="ARBA" id="ARBA00022989"/>
    </source>
</evidence>
<feature type="compositionally biased region" description="Basic and acidic residues" evidence="5">
    <location>
        <begin position="14"/>
        <end position="38"/>
    </location>
</feature>
<keyword evidence="3 6" id="KW-1133">Transmembrane helix</keyword>
<dbReference type="PROSITE" id="PS50850">
    <property type="entry name" value="MFS"/>
    <property type="match status" value="1"/>
</dbReference>
<dbReference type="PANTHER" id="PTHR23502">
    <property type="entry name" value="MAJOR FACILITATOR SUPERFAMILY"/>
    <property type="match status" value="1"/>
</dbReference>
<comment type="caution">
    <text evidence="8">The sequence shown here is derived from an EMBL/GenBank/DDBJ whole genome shotgun (WGS) entry which is preliminary data.</text>
</comment>
<dbReference type="Pfam" id="PF07690">
    <property type="entry name" value="MFS_1"/>
    <property type="match status" value="1"/>
</dbReference>
<evidence type="ECO:0000313" key="9">
    <source>
        <dbReference type="Proteomes" id="UP001360953"/>
    </source>
</evidence>
<evidence type="ECO:0000256" key="1">
    <source>
        <dbReference type="ARBA" id="ARBA00004141"/>
    </source>
</evidence>
<evidence type="ECO:0000313" key="8">
    <source>
        <dbReference type="EMBL" id="KAK7535379.1"/>
    </source>
</evidence>
<keyword evidence="2 6" id="KW-0812">Transmembrane</keyword>
<dbReference type="RefSeq" id="XP_066654104.1">
    <property type="nucleotide sequence ID" value="XM_066796352.1"/>
</dbReference>
<gene>
    <name evidence="8" type="ORF">J3D65DRAFT_451273</name>
</gene>
<protein>
    <submittedName>
        <fullName evidence="8">Multidrug transporter</fullName>
    </submittedName>
</protein>
<feature type="transmembrane region" description="Helical" evidence="6">
    <location>
        <begin position="414"/>
        <end position="434"/>
    </location>
</feature>
<feature type="transmembrane region" description="Helical" evidence="6">
    <location>
        <begin position="480"/>
        <end position="504"/>
    </location>
</feature>
<accession>A0ABR1LJM1</accession>
<evidence type="ECO:0000256" key="2">
    <source>
        <dbReference type="ARBA" id="ARBA00022692"/>
    </source>
</evidence>
<feature type="transmembrane region" description="Helical" evidence="6">
    <location>
        <begin position="66"/>
        <end position="86"/>
    </location>
</feature>
<dbReference type="Gene3D" id="1.20.1250.20">
    <property type="entry name" value="MFS general substrate transporter like domains"/>
    <property type="match status" value="1"/>
</dbReference>
<feature type="transmembrane region" description="Helical" evidence="6">
    <location>
        <begin position="382"/>
        <end position="402"/>
    </location>
</feature>
<feature type="transmembrane region" description="Helical" evidence="6">
    <location>
        <begin position="304"/>
        <end position="322"/>
    </location>
</feature>
<feature type="region of interest" description="Disordered" evidence="5">
    <location>
        <begin position="1"/>
        <end position="38"/>
    </location>
</feature>
<dbReference type="GeneID" id="92029258"/>
<feature type="domain" description="Major facilitator superfamily (MFS) profile" evidence="7">
    <location>
        <begin position="66"/>
        <end position="507"/>
    </location>
</feature>
<feature type="transmembrane region" description="Helical" evidence="6">
    <location>
        <begin position="224"/>
        <end position="244"/>
    </location>
</feature>
<dbReference type="SUPFAM" id="SSF103473">
    <property type="entry name" value="MFS general substrate transporter"/>
    <property type="match status" value="1"/>
</dbReference>
<feature type="transmembrane region" description="Helical" evidence="6">
    <location>
        <begin position="342"/>
        <end position="361"/>
    </location>
</feature>
<reference evidence="8 9" key="1">
    <citation type="submission" date="2024-04" db="EMBL/GenBank/DDBJ databases">
        <title>Phyllosticta paracitricarpa is synonymous to the EU quarantine fungus P. citricarpa based on phylogenomic analyses.</title>
        <authorList>
            <consortium name="Lawrence Berkeley National Laboratory"/>
            <person name="Van ingen-buijs V.A."/>
            <person name="Van westerhoven A.C."/>
            <person name="Haridas S."/>
            <person name="Skiadas P."/>
            <person name="Martin F."/>
            <person name="Groenewald J.Z."/>
            <person name="Crous P.W."/>
            <person name="Seidl M.F."/>
        </authorList>
    </citation>
    <scope>NUCLEOTIDE SEQUENCE [LARGE SCALE GENOMIC DNA]</scope>
    <source>
        <strain evidence="8 9">CPC 17464</strain>
    </source>
</reference>
<feature type="transmembrane region" description="Helical" evidence="6">
    <location>
        <begin position="135"/>
        <end position="152"/>
    </location>
</feature>
<proteinExistence type="predicted"/>
<feature type="compositionally biased region" description="Basic and acidic residues" evidence="5">
    <location>
        <begin position="255"/>
        <end position="272"/>
    </location>
</feature>
<organism evidence="8 9">
    <name type="scientific">Phyllosticta citribraziliensis</name>
    <dbReference type="NCBI Taxonomy" id="989973"/>
    <lineage>
        <taxon>Eukaryota</taxon>
        <taxon>Fungi</taxon>
        <taxon>Dikarya</taxon>
        <taxon>Ascomycota</taxon>
        <taxon>Pezizomycotina</taxon>
        <taxon>Dothideomycetes</taxon>
        <taxon>Dothideomycetes incertae sedis</taxon>
        <taxon>Botryosphaeriales</taxon>
        <taxon>Phyllostictaceae</taxon>
        <taxon>Phyllosticta</taxon>
    </lineage>
</organism>